<dbReference type="RefSeq" id="WP_407986666.1">
    <property type="nucleotide sequence ID" value="NZ_AP035881.2"/>
</dbReference>
<protein>
    <submittedName>
        <fullName evidence="3">Uncharacterized protein</fullName>
    </submittedName>
</protein>
<name>A0AB33JRG6_9ACTN</name>
<accession>A0AB33JRG6</accession>
<gene>
    <name evidence="3" type="ORF">KCMC57_04340</name>
</gene>
<evidence type="ECO:0000256" key="2">
    <source>
        <dbReference type="SAM" id="Phobius"/>
    </source>
</evidence>
<feature type="transmembrane region" description="Helical" evidence="2">
    <location>
        <begin position="12"/>
        <end position="32"/>
    </location>
</feature>
<sequence>MLIVLNNGGSPGTAYGVHGLTALAAATAALLLRERPRSPRRVSPNEISHSAAAADCC</sequence>
<reference evidence="3" key="1">
    <citation type="submission" date="2024-07" db="EMBL/GenBank/DDBJ databases">
        <title>Complete genome sequences of cellulolytic bacteria, Kitasatospora sp. CMC57 and Streptomyces sp. CMC78, isolated from Japanese agricultural soil.</title>
        <authorList>
            <person name="Hashimoto T."/>
            <person name="Ito M."/>
            <person name="Iwamoto M."/>
            <person name="Fukahori D."/>
            <person name="Shoda T."/>
            <person name="Sakoda M."/>
            <person name="Morohoshi T."/>
            <person name="Mitsuboshi M."/>
            <person name="Nishizawa T."/>
        </authorList>
    </citation>
    <scope>NUCLEOTIDE SEQUENCE</scope>
    <source>
        <strain evidence="3">CMC57</strain>
    </source>
</reference>
<evidence type="ECO:0000313" key="3">
    <source>
        <dbReference type="EMBL" id="BFP44066.1"/>
    </source>
</evidence>
<dbReference type="EMBL" id="AP035881">
    <property type="protein sequence ID" value="BFP44066.1"/>
    <property type="molecule type" value="Genomic_DNA"/>
</dbReference>
<feature type="region of interest" description="Disordered" evidence="1">
    <location>
        <begin position="35"/>
        <end position="57"/>
    </location>
</feature>
<organism evidence="3">
    <name type="scientific">Kitasatospora sp. CMC57</name>
    <dbReference type="NCBI Taxonomy" id="3231513"/>
    <lineage>
        <taxon>Bacteria</taxon>
        <taxon>Bacillati</taxon>
        <taxon>Actinomycetota</taxon>
        <taxon>Actinomycetes</taxon>
        <taxon>Kitasatosporales</taxon>
        <taxon>Streptomycetaceae</taxon>
        <taxon>Kitasatospora</taxon>
    </lineage>
</organism>
<dbReference type="AlphaFoldDB" id="A0AB33JRG6"/>
<keyword evidence="2" id="KW-0472">Membrane</keyword>
<keyword evidence="2" id="KW-0812">Transmembrane</keyword>
<evidence type="ECO:0000256" key="1">
    <source>
        <dbReference type="SAM" id="MobiDB-lite"/>
    </source>
</evidence>
<keyword evidence="2" id="KW-1133">Transmembrane helix</keyword>
<proteinExistence type="predicted"/>